<sequence length="212" mass="24006">MFKLTNKSKLILGLLIIIFVFTNCDTSLAVDLSELNRELEQQDQTNIENQNLVLEFLKLIIVLGLIIGAAWSLVRLFSRYGNSKTQGTWINVVDEVMLGQNRGIVLCEVGGKIYAIGITDNNINMLFEVDNPKLLEDISENQAEDDLTNNKKFNDLNHKLRSFFGMEKLSVKSRKDFKNIMESHTKKLDELSNGSFNSGDIRGSRSNKDENS</sequence>
<dbReference type="KEGG" id="salq:SYNTR_0585"/>
<dbReference type="Proteomes" id="UP000426444">
    <property type="component" value="Chromosome"/>
</dbReference>
<feature type="region of interest" description="Disordered" evidence="8">
    <location>
        <begin position="188"/>
        <end position="212"/>
    </location>
</feature>
<dbReference type="NCBIfam" id="TIGR03500">
    <property type="entry name" value="FliO_TIGR"/>
    <property type="match status" value="1"/>
</dbReference>
<dbReference type="OrthoDB" id="2080636at2"/>
<comment type="similarity">
    <text evidence="6 7">Belongs to the FliO/MopB family.</text>
</comment>
<evidence type="ECO:0000256" key="5">
    <source>
        <dbReference type="ARBA" id="ARBA00023143"/>
    </source>
</evidence>
<feature type="compositionally biased region" description="Basic and acidic residues" evidence="8">
    <location>
        <begin position="202"/>
        <end position="212"/>
    </location>
</feature>
<proteinExistence type="inferred from homology"/>
<dbReference type="GO" id="GO:0044781">
    <property type="term" value="P:bacterial-type flagellum organization"/>
    <property type="evidence" value="ECO:0007669"/>
    <property type="project" value="UniProtKB-UniRule"/>
</dbReference>
<organism evidence="9 10">
    <name type="scientific">Candidatus Syntrophocurvum alkaliphilum</name>
    <dbReference type="NCBI Taxonomy" id="2293317"/>
    <lineage>
        <taxon>Bacteria</taxon>
        <taxon>Bacillati</taxon>
        <taxon>Bacillota</taxon>
        <taxon>Clostridia</taxon>
        <taxon>Eubacteriales</taxon>
        <taxon>Syntrophomonadaceae</taxon>
        <taxon>Candidatus Syntrophocurvum</taxon>
    </lineage>
</organism>
<keyword evidence="2 7" id="KW-0812">Transmembrane</keyword>
<dbReference type="RefSeq" id="WP_156203100.1">
    <property type="nucleotide sequence ID" value="NZ_CP046457.1"/>
</dbReference>
<keyword evidence="5 7" id="KW-0975">Bacterial flagellum</keyword>
<name>A0A6I6DFE2_9FIRM</name>
<evidence type="ECO:0000256" key="1">
    <source>
        <dbReference type="ARBA" id="ARBA00022475"/>
    </source>
</evidence>
<dbReference type="Pfam" id="PF04347">
    <property type="entry name" value="FliO"/>
    <property type="match status" value="1"/>
</dbReference>
<keyword evidence="4 7" id="KW-0472">Membrane</keyword>
<reference evidence="10" key="1">
    <citation type="journal article" date="2019" name="Microbiology">
        <title>Complete Genome Sequence of an Uncultured Bacterium of the Candidate Phylum Bipolaricaulota.</title>
        <authorList>
            <person name="Kadnikov V.V."/>
            <person name="Mardanov A.V."/>
            <person name="Beletsky A.V."/>
            <person name="Frank Y.A."/>
            <person name="Karnachuk O.V."/>
            <person name="Ravin N.V."/>
        </authorList>
    </citation>
    <scope>NUCLEOTIDE SEQUENCE [LARGE SCALE GENOMIC DNA]</scope>
</reference>
<dbReference type="GO" id="GO:0009425">
    <property type="term" value="C:bacterial-type flagellum basal body"/>
    <property type="evidence" value="ECO:0007669"/>
    <property type="project" value="UniProtKB-SubCell"/>
</dbReference>
<feature type="transmembrane region" description="Helical" evidence="7">
    <location>
        <begin position="53"/>
        <end position="74"/>
    </location>
</feature>
<dbReference type="PANTHER" id="PTHR38766">
    <property type="entry name" value="FLAGELLAR PROTEIN FLIO"/>
    <property type="match status" value="1"/>
</dbReference>
<dbReference type="AlphaFoldDB" id="A0A6I6DFE2"/>
<evidence type="ECO:0000313" key="10">
    <source>
        <dbReference type="Proteomes" id="UP000426444"/>
    </source>
</evidence>
<dbReference type="PANTHER" id="PTHR38766:SF1">
    <property type="entry name" value="FLAGELLAR PROTEIN FLIO"/>
    <property type="match status" value="1"/>
</dbReference>
<gene>
    <name evidence="9" type="ORF">SYNTR_0585</name>
</gene>
<dbReference type="InterPro" id="IPR022781">
    <property type="entry name" value="Flagellar_biosynth_FliO"/>
</dbReference>
<dbReference type="InterPro" id="IPR052205">
    <property type="entry name" value="FliO/MopB"/>
</dbReference>
<keyword evidence="3 7" id="KW-1133">Transmembrane helix</keyword>
<dbReference type="GO" id="GO:0005886">
    <property type="term" value="C:plasma membrane"/>
    <property type="evidence" value="ECO:0007669"/>
    <property type="project" value="UniProtKB-SubCell"/>
</dbReference>
<keyword evidence="10" id="KW-1185">Reference proteome</keyword>
<keyword evidence="1 7" id="KW-1003">Cell membrane</keyword>
<evidence type="ECO:0000256" key="6">
    <source>
        <dbReference type="ARBA" id="ARBA00037937"/>
    </source>
</evidence>
<evidence type="ECO:0000256" key="3">
    <source>
        <dbReference type="ARBA" id="ARBA00022989"/>
    </source>
</evidence>
<evidence type="ECO:0000256" key="8">
    <source>
        <dbReference type="SAM" id="MobiDB-lite"/>
    </source>
</evidence>
<comment type="subcellular location">
    <subcellularLocation>
        <location evidence="7">Cell membrane</location>
    </subcellularLocation>
    <subcellularLocation>
        <location evidence="7">Bacterial flagellum basal body</location>
    </subcellularLocation>
</comment>
<evidence type="ECO:0000256" key="2">
    <source>
        <dbReference type="ARBA" id="ARBA00022692"/>
    </source>
</evidence>
<accession>A0A6I6DFE2</accession>
<evidence type="ECO:0000256" key="4">
    <source>
        <dbReference type="ARBA" id="ARBA00023136"/>
    </source>
</evidence>
<dbReference type="EMBL" id="CP046457">
    <property type="protein sequence ID" value="QGT99178.1"/>
    <property type="molecule type" value="Genomic_DNA"/>
</dbReference>
<protein>
    <recommendedName>
        <fullName evidence="7">Flagellar protein</fullName>
    </recommendedName>
</protein>
<evidence type="ECO:0000256" key="7">
    <source>
        <dbReference type="RuleBase" id="RU362064"/>
    </source>
</evidence>
<evidence type="ECO:0000313" key="9">
    <source>
        <dbReference type="EMBL" id="QGT99178.1"/>
    </source>
</evidence>